<dbReference type="OrthoDB" id="3158924at2759"/>
<keyword evidence="3" id="KW-1185">Reference proteome</keyword>
<dbReference type="InterPro" id="IPR050951">
    <property type="entry name" value="Retrovirus_Pol_polyprotein"/>
</dbReference>
<dbReference type="Pfam" id="PF17921">
    <property type="entry name" value="Integrase_H2C2"/>
    <property type="match status" value="1"/>
</dbReference>
<feature type="domain" description="Integrase zinc-binding" evidence="1">
    <location>
        <begin position="2"/>
        <end position="54"/>
    </location>
</feature>
<dbReference type="Gene3D" id="3.30.420.10">
    <property type="entry name" value="Ribonuclease H-like superfamily/Ribonuclease H"/>
    <property type="match status" value="1"/>
</dbReference>
<dbReference type="InterPro" id="IPR036397">
    <property type="entry name" value="RNaseH_sf"/>
</dbReference>
<gene>
    <name evidence="2" type="ORF">O181_053237</name>
</gene>
<dbReference type="AlphaFoldDB" id="A0A9Q3HRB2"/>
<reference evidence="2" key="1">
    <citation type="submission" date="2021-03" db="EMBL/GenBank/DDBJ databases">
        <title>Draft genome sequence of rust myrtle Austropuccinia psidii MF-1, a brazilian biotype.</title>
        <authorList>
            <person name="Quecine M.C."/>
            <person name="Pachon D.M.R."/>
            <person name="Bonatelli M.L."/>
            <person name="Correr F.H."/>
            <person name="Franceschini L.M."/>
            <person name="Leite T.F."/>
            <person name="Margarido G.R.A."/>
            <person name="Almeida C.A."/>
            <person name="Ferrarezi J.A."/>
            <person name="Labate C.A."/>
        </authorList>
    </citation>
    <scope>NUCLEOTIDE SEQUENCE</scope>
    <source>
        <strain evidence="2">MF-1</strain>
    </source>
</reference>
<dbReference type="InterPro" id="IPR041588">
    <property type="entry name" value="Integrase_H2C2"/>
</dbReference>
<proteinExistence type="predicted"/>
<dbReference type="GO" id="GO:0003676">
    <property type="term" value="F:nucleic acid binding"/>
    <property type="evidence" value="ECO:0007669"/>
    <property type="project" value="InterPro"/>
</dbReference>
<evidence type="ECO:0000313" key="2">
    <source>
        <dbReference type="EMBL" id="MBW0513522.1"/>
    </source>
</evidence>
<evidence type="ECO:0000313" key="3">
    <source>
        <dbReference type="Proteomes" id="UP000765509"/>
    </source>
</evidence>
<dbReference type="PANTHER" id="PTHR37984:SF5">
    <property type="entry name" value="PROTEIN NYNRIN-LIKE"/>
    <property type="match status" value="1"/>
</dbReference>
<dbReference type="Proteomes" id="UP000765509">
    <property type="component" value="Unassembled WGS sequence"/>
</dbReference>
<comment type="caution">
    <text evidence="2">The sequence shown here is derived from an EMBL/GenBank/DDBJ whole genome shotgun (WGS) entry which is preliminary data.</text>
</comment>
<protein>
    <recommendedName>
        <fullName evidence="1">Integrase zinc-binding domain-containing protein</fullName>
    </recommendedName>
</protein>
<dbReference type="PANTHER" id="PTHR37984">
    <property type="entry name" value="PROTEIN CBG26694"/>
    <property type="match status" value="1"/>
</dbReference>
<evidence type="ECO:0000259" key="1">
    <source>
        <dbReference type="Pfam" id="PF17921"/>
    </source>
</evidence>
<accession>A0A9Q3HRB2</accession>
<dbReference type="EMBL" id="AVOT02023477">
    <property type="protein sequence ID" value="MBW0513522.1"/>
    <property type="molecule type" value="Genomic_DNA"/>
</dbReference>
<sequence length="193" mass="22564">MNTILHEFHDTLYSGYLSEDRKIEKVKKCEWQPSWRKETIEYCHTCDRFQKYNSSKGNEFGLIIHNQEPKYPWKVTCMDCVAALPPSGDKSYNSFSIIVEKYSRNPILLPCHKEDTGKNEYLLLYNRVISHTRLSGTKPAFYTAFNPQADGLAERMIQTLKEMIRKLCAYGLEFKDSDGFTHDWCTTIPELEL</sequence>
<name>A0A9Q3HRB2_9BASI</name>
<organism evidence="2 3">
    <name type="scientific">Austropuccinia psidii MF-1</name>
    <dbReference type="NCBI Taxonomy" id="1389203"/>
    <lineage>
        <taxon>Eukaryota</taxon>
        <taxon>Fungi</taxon>
        <taxon>Dikarya</taxon>
        <taxon>Basidiomycota</taxon>
        <taxon>Pucciniomycotina</taxon>
        <taxon>Pucciniomycetes</taxon>
        <taxon>Pucciniales</taxon>
        <taxon>Sphaerophragmiaceae</taxon>
        <taxon>Austropuccinia</taxon>
    </lineage>
</organism>
<dbReference type="SUPFAM" id="SSF53098">
    <property type="entry name" value="Ribonuclease H-like"/>
    <property type="match status" value="1"/>
</dbReference>
<dbReference type="InterPro" id="IPR012337">
    <property type="entry name" value="RNaseH-like_sf"/>
</dbReference>